<dbReference type="PROSITE" id="PS50995">
    <property type="entry name" value="HTH_MARR_2"/>
    <property type="match status" value="1"/>
</dbReference>
<comment type="caution">
    <text evidence="3">The sequence shown here is derived from an EMBL/GenBank/DDBJ whole genome shotgun (WGS) entry which is preliminary data.</text>
</comment>
<dbReference type="AlphaFoldDB" id="A0A9X2HGH0"/>
<dbReference type="PANTHER" id="PTHR33164:SF106">
    <property type="entry name" value="TRANSCRIPTIONAL REGULATORY PROTEIN"/>
    <property type="match status" value="1"/>
</dbReference>
<dbReference type="InterPro" id="IPR036388">
    <property type="entry name" value="WH-like_DNA-bd_sf"/>
</dbReference>
<feature type="region of interest" description="Disordered" evidence="1">
    <location>
        <begin position="157"/>
        <end position="194"/>
    </location>
</feature>
<evidence type="ECO:0000313" key="4">
    <source>
        <dbReference type="Proteomes" id="UP001139502"/>
    </source>
</evidence>
<dbReference type="SMART" id="SM00347">
    <property type="entry name" value="HTH_MARR"/>
    <property type="match status" value="1"/>
</dbReference>
<evidence type="ECO:0000259" key="2">
    <source>
        <dbReference type="PROSITE" id="PS50995"/>
    </source>
</evidence>
<dbReference type="EMBL" id="JANAFB010000042">
    <property type="protein sequence ID" value="MCP3426919.1"/>
    <property type="molecule type" value="Genomic_DNA"/>
</dbReference>
<evidence type="ECO:0000313" key="3">
    <source>
        <dbReference type="EMBL" id="MCP3426919.1"/>
    </source>
</evidence>
<sequence>MDDVDPLATTWSTEEVEVMLGLRDWVVTSEELNRHLGAWMRLPASDANALGQIVWAEEGEEPLSPSVLARRIGMTSGATTALIDRLEAAGHVRRHREGADRRRVTLRATEGARRESRRFLAFSGKEIATALRGTDPAEARTVVAFLARMTTAAAAANERLRGEPAAGANGRAQDRPAAGHHRRRSRRTSRTRPS</sequence>
<dbReference type="GO" id="GO:0006950">
    <property type="term" value="P:response to stress"/>
    <property type="evidence" value="ECO:0007669"/>
    <property type="project" value="TreeGrafter"/>
</dbReference>
<dbReference type="RefSeq" id="WP_254168291.1">
    <property type="nucleotide sequence ID" value="NZ_JANAFB010000042.1"/>
</dbReference>
<dbReference type="InterPro" id="IPR000835">
    <property type="entry name" value="HTH_MarR-typ"/>
</dbReference>
<feature type="domain" description="HTH marR-type" evidence="2">
    <location>
        <begin position="1"/>
        <end position="151"/>
    </location>
</feature>
<dbReference type="GO" id="GO:0003700">
    <property type="term" value="F:DNA-binding transcription factor activity"/>
    <property type="evidence" value="ECO:0007669"/>
    <property type="project" value="InterPro"/>
</dbReference>
<dbReference type="PRINTS" id="PR00598">
    <property type="entry name" value="HTHMARR"/>
</dbReference>
<reference evidence="3" key="1">
    <citation type="submission" date="2022-06" db="EMBL/GenBank/DDBJ databases">
        <title>Rothia sp. isolated from sandalwood seedling.</title>
        <authorList>
            <person name="Tuikhar N."/>
            <person name="Kirdat K."/>
            <person name="Thorat V."/>
            <person name="Swetha P."/>
            <person name="Padma S."/>
            <person name="Sundararaj R."/>
            <person name="Yadav A."/>
        </authorList>
    </citation>
    <scope>NUCLEOTIDE SEQUENCE</scope>
    <source>
        <strain evidence="3">AR01</strain>
    </source>
</reference>
<dbReference type="InterPro" id="IPR036390">
    <property type="entry name" value="WH_DNA-bd_sf"/>
</dbReference>
<keyword evidence="4" id="KW-1185">Reference proteome</keyword>
<dbReference type="SUPFAM" id="SSF46785">
    <property type="entry name" value="Winged helix' DNA-binding domain"/>
    <property type="match status" value="1"/>
</dbReference>
<organism evidence="3 4">
    <name type="scientific">Rothia santali</name>
    <dbReference type="NCBI Taxonomy" id="2949643"/>
    <lineage>
        <taxon>Bacteria</taxon>
        <taxon>Bacillati</taxon>
        <taxon>Actinomycetota</taxon>
        <taxon>Actinomycetes</taxon>
        <taxon>Micrococcales</taxon>
        <taxon>Micrococcaceae</taxon>
        <taxon>Rothia</taxon>
    </lineage>
</organism>
<gene>
    <name evidence="3" type="ORF">NBM05_13105</name>
</gene>
<dbReference type="Proteomes" id="UP001139502">
    <property type="component" value="Unassembled WGS sequence"/>
</dbReference>
<dbReference type="PANTHER" id="PTHR33164">
    <property type="entry name" value="TRANSCRIPTIONAL REGULATOR, MARR FAMILY"/>
    <property type="match status" value="1"/>
</dbReference>
<dbReference type="Pfam" id="PF12802">
    <property type="entry name" value="MarR_2"/>
    <property type="match status" value="1"/>
</dbReference>
<protein>
    <submittedName>
        <fullName evidence="3">MarR family winged helix-turn-helix transcriptional regulator</fullName>
    </submittedName>
</protein>
<name>A0A9X2HGH0_9MICC</name>
<dbReference type="Gene3D" id="1.10.10.10">
    <property type="entry name" value="Winged helix-like DNA-binding domain superfamily/Winged helix DNA-binding domain"/>
    <property type="match status" value="1"/>
</dbReference>
<dbReference type="InterPro" id="IPR039422">
    <property type="entry name" value="MarR/SlyA-like"/>
</dbReference>
<evidence type="ECO:0000256" key="1">
    <source>
        <dbReference type="SAM" id="MobiDB-lite"/>
    </source>
</evidence>
<feature type="compositionally biased region" description="Basic residues" evidence="1">
    <location>
        <begin position="178"/>
        <end position="194"/>
    </location>
</feature>
<proteinExistence type="predicted"/>
<accession>A0A9X2HGH0</accession>